<organism evidence="1 2">
    <name type="scientific">Mesobacterium hydrothermale</name>
    <dbReference type="NCBI Taxonomy" id="3111907"/>
    <lineage>
        <taxon>Bacteria</taxon>
        <taxon>Pseudomonadati</taxon>
        <taxon>Pseudomonadota</taxon>
        <taxon>Alphaproteobacteria</taxon>
        <taxon>Rhodobacterales</taxon>
        <taxon>Roseobacteraceae</taxon>
        <taxon>Mesobacterium</taxon>
    </lineage>
</organism>
<dbReference type="EMBL" id="JAYLLH010000007">
    <property type="protein sequence ID" value="MEC3861083.1"/>
    <property type="molecule type" value="Genomic_DNA"/>
</dbReference>
<comment type="caution">
    <text evidence="1">The sequence shown here is derived from an EMBL/GenBank/DDBJ whole genome shotgun (WGS) entry which is preliminary data.</text>
</comment>
<dbReference type="Pfam" id="PF04391">
    <property type="entry name" value="DUF533"/>
    <property type="match status" value="1"/>
</dbReference>
<dbReference type="CDD" id="cd07178">
    <property type="entry name" value="terB_like_YebE"/>
    <property type="match status" value="1"/>
</dbReference>
<protein>
    <submittedName>
        <fullName evidence="1">DUF533 domain-containing protein</fullName>
    </submittedName>
</protein>
<dbReference type="InterPro" id="IPR007486">
    <property type="entry name" value="YebE"/>
</dbReference>
<gene>
    <name evidence="1" type="ORF">VK792_07275</name>
</gene>
<sequence>MGLMGTLAKVAIGYAAARGVDKMTDGGGLGALLGGKAQVPAQDPMAKTQAQAVAGMTGEANPMAEMLQKMTQGGGDLSAMMGGAPGANPLAGMMDKMKEAGFDLSAMTGGGADKTGGLLSQLSGAGGTGLAGMMATATGAAAMTGKGVGGMIDQFNTGQTAPELEASAGLMLRAMIMAAKADGGIDAAEKAKLLDTVGDDADAEDMAFVQAQLAAPVDPEALAADVPEAQKAQVYSASLMTIRVDTDAEAQYLDRLAKALGLDEPVVNMLHMQMGMKPLYA</sequence>
<name>A0ABU6HI08_9RHOB</name>
<dbReference type="InterPro" id="IPR029024">
    <property type="entry name" value="TerB-like"/>
</dbReference>
<accession>A0ABU6HI08</accession>
<evidence type="ECO:0000313" key="2">
    <source>
        <dbReference type="Proteomes" id="UP001348149"/>
    </source>
</evidence>
<proteinExistence type="predicted"/>
<dbReference type="SUPFAM" id="SSF158682">
    <property type="entry name" value="TerB-like"/>
    <property type="match status" value="1"/>
</dbReference>
<evidence type="ECO:0000313" key="1">
    <source>
        <dbReference type="EMBL" id="MEC3861083.1"/>
    </source>
</evidence>
<reference evidence="1 2" key="1">
    <citation type="submission" date="2024-01" db="EMBL/GenBank/DDBJ databases">
        <title>Mesobacterium rodlantinim sp. nov., isolated from shallow sea hydrothermal systems off Kueishantao Island.</title>
        <authorList>
            <person name="Su Z."/>
            <person name="Tang K."/>
        </authorList>
    </citation>
    <scope>NUCLEOTIDE SEQUENCE [LARGE SCALE GENOMIC DNA]</scope>
    <source>
        <strain evidence="1 2">TK19101</strain>
    </source>
</reference>
<dbReference type="Proteomes" id="UP001348149">
    <property type="component" value="Unassembled WGS sequence"/>
</dbReference>
<dbReference type="Gene3D" id="1.10.3680.10">
    <property type="entry name" value="TerB-like"/>
    <property type="match status" value="1"/>
</dbReference>
<keyword evidence="2" id="KW-1185">Reference proteome</keyword>
<dbReference type="RefSeq" id="WP_326296757.1">
    <property type="nucleotide sequence ID" value="NZ_JAYLLH010000007.1"/>
</dbReference>